<evidence type="ECO:0000259" key="2">
    <source>
        <dbReference type="Pfam" id="PF11127"/>
    </source>
</evidence>
<dbReference type="Proteomes" id="UP000268192">
    <property type="component" value="Chromosome"/>
</dbReference>
<feature type="transmembrane region" description="Helical" evidence="1">
    <location>
        <begin position="12"/>
        <end position="30"/>
    </location>
</feature>
<proteinExistence type="predicted"/>
<keyword evidence="1" id="KW-0472">Membrane</keyword>
<sequence>MTTNMGTIDRTLRLIVAAALFYVALVSQSLGDGGVYWVSIAIATIFAVTALVGTCPLYSLLGIKTSRTV</sequence>
<dbReference type="InterPro" id="IPR021309">
    <property type="entry name" value="YgaP-like_TM"/>
</dbReference>
<name>A0A3Q8XSH3_9HYPH</name>
<dbReference type="Pfam" id="PF11127">
    <property type="entry name" value="YgaP-like_TM"/>
    <property type="match status" value="1"/>
</dbReference>
<organism evidence="3 4">
    <name type="scientific">Georhizobium profundi</name>
    <dbReference type="NCBI Taxonomy" id="2341112"/>
    <lineage>
        <taxon>Bacteria</taxon>
        <taxon>Pseudomonadati</taxon>
        <taxon>Pseudomonadota</taxon>
        <taxon>Alphaproteobacteria</taxon>
        <taxon>Hyphomicrobiales</taxon>
        <taxon>Rhizobiaceae</taxon>
        <taxon>Georhizobium</taxon>
    </lineage>
</organism>
<dbReference type="AlphaFoldDB" id="A0A3Q8XSH3"/>
<gene>
    <name evidence="3" type="ORF">D5400_18545</name>
</gene>
<dbReference type="EMBL" id="CP032509">
    <property type="protein sequence ID" value="AZN73924.1"/>
    <property type="molecule type" value="Genomic_DNA"/>
</dbReference>
<feature type="domain" description="Inner membrane protein YgaP-like transmembrane" evidence="2">
    <location>
        <begin position="1"/>
        <end position="67"/>
    </location>
</feature>
<feature type="transmembrane region" description="Helical" evidence="1">
    <location>
        <begin position="36"/>
        <end position="61"/>
    </location>
</feature>
<evidence type="ECO:0000313" key="3">
    <source>
        <dbReference type="EMBL" id="AZN73924.1"/>
    </source>
</evidence>
<dbReference type="OrthoDB" id="9804804at2"/>
<evidence type="ECO:0000256" key="1">
    <source>
        <dbReference type="SAM" id="Phobius"/>
    </source>
</evidence>
<keyword evidence="4" id="KW-1185">Reference proteome</keyword>
<protein>
    <submittedName>
        <fullName evidence="3">DUF2892 domain-containing protein</fullName>
    </submittedName>
</protein>
<keyword evidence="1" id="KW-1133">Transmembrane helix</keyword>
<accession>A0A3Q8XSH3</accession>
<dbReference type="KEGG" id="abaw:D5400_18545"/>
<keyword evidence="1" id="KW-0812">Transmembrane</keyword>
<reference evidence="3 4" key="1">
    <citation type="submission" date="2018-09" db="EMBL/GenBank/DDBJ databases">
        <title>Marinorhizobium profundi gen. nov., sp. nov., isolated from a deep-sea sediment sample from the New Britain Trench and proposal of Marinorhizobiaceae fam. nov. in the order Rhizobiales of the class Alphaproteobacteria.</title>
        <authorList>
            <person name="Cao J."/>
        </authorList>
    </citation>
    <scope>NUCLEOTIDE SEQUENCE [LARGE SCALE GENOMIC DNA]</scope>
    <source>
        <strain evidence="3 4">WS11</strain>
    </source>
</reference>
<evidence type="ECO:0000313" key="4">
    <source>
        <dbReference type="Proteomes" id="UP000268192"/>
    </source>
</evidence>